<comment type="caution">
    <text evidence="2">The sequence shown here is derived from an EMBL/GenBank/DDBJ whole genome shotgun (WGS) entry which is preliminary data.</text>
</comment>
<keyword evidence="1" id="KW-0472">Membrane</keyword>
<feature type="transmembrane region" description="Helical" evidence="1">
    <location>
        <begin position="112"/>
        <end position="132"/>
    </location>
</feature>
<protein>
    <submittedName>
        <fullName evidence="2">Uncharacterized protein</fullName>
    </submittedName>
</protein>
<evidence type="ECO:0000313" key="2">
    <source>
        <dbReference type="EMBL" id="KAK7946764.1"/>
    </source>
</evidence>
<keyword evidence="3" id="KW-1185">Reference proteome</keyword>
<dbReference type="RefSeq" id="XP_066696798.1">
    <property type="nucleotide sequence ID" value="XM_066847307.1"/>
</dbReference>
<keyword evidence="1" id="KW-0812">Transmembrane</keyword>
<dbReference type="Proteomes" id="UP001391051">
    <property type="component" value="Unassembled WGS sequence"/>
</dbReference>
<dbReference type="GeneID" id="92080369"/>
<sequence length="141" mass="16450">MSRYVKHYEFSLKDDLHLRLHNEDTVDLQRWRRRSTQTLHKLMLTEQFIANRCRAEPDPTLWADVLDDYRFLSSCVERWRSSLELIIPVAASMAQLADTRKSMTEAANVRHITLIALVFVPLAHVASVFSMADGTIIRFYV</sequence>
<proteinExistence type="predicted"/>
<name>A0ABR1Q4T5_9PEZI</name>
<dbReference type="EMBL" id="JAQQWE010000007">
    <property type="protein sequence ID" value="KAK7946764.1"/>
    <property type="molecule type" value="Genomic_DNA"/>
</dbReference>
<accession>A0ABR1Q4T5</accession>
<gene>
    <name evidence="2" type="ORF">PG986_011085</name>
</gene>
<organism evidence="2 3">
    <name type="scientific">Apiospora aurea</name>
    <dbReference type="NCBI Taxonomy" id="335848"/>
    <lineage>
        <taxon>Eukaryota</taxon>
        <taxon>Fungi</taxon>
        <taxon>Dikarya</taxon>
        <taxon>Ascomycota</taxon>
        <taxon>Pezizomycotina</taxon>
        <taxon>Sordariomycetes</taxon>
        <taxon>Xylariomycetidae</taxon>
        <taxon>Amphisphaeriales</taxon>
        <taxon>Apiosporaceae</taxon>
        <taxon>Apiospora</taxon>
    </lineage>
</organism>
<keyword evidence="1" id="KW-1133">Transmembrane helix</keyword>
<reference evidence="2 3" key="1">
    <citation type="submission" date="2023-01" db="EMBL/GenBank/DDBJ databases">
        <title>Analysis of 21 Apiospora genomes using comparative genomics revels a genus with tremendous synthesis potential of carbohydrate active enzymes and secondary metabolites.</title>
        <authorList>
            <person name="Sorensen T."/>
        </authorList>
    </citation>
    <scope>NUCLEOTIDE SEQUENCE [LARGE SCALE GENOMIC DNA]</scope>
    <source>
        <strain evidence="2 3">CBS 24483</strain>
    </source>
</reference>
<evidence type="ECO:0000313" key="3">
    <source>
        <dbReference type="Proteomes" id="UP001391051"/>
    </source>
</evidence>
<evidence type="ECO:0000256" key="1">
    <source>
        <dbReference type="SAM" id="Phobius"/>
    </source>
</evidence>